<evidence type="ECO:0000256" key="4">
    <source>
        <dbReference type="PIRNR" id="PIRNR000124"/>
    </source>
</evidence>
<dbReference type="InterPro" id="IPR014027">
    <property type="entry name" value="UDP-Glc/GDP-Man_DH_C"/>
</dbReference>
<feature type="compositionally biased region" description="Polar residues" evidence="5">
    <location>
        <begin position="1"/>
        <end position="11"/>
    </location>
</feature>
<organism evidence="7 8">
    <name type="scientific">Kaistella haifensis DSM 19056</name>
    <dbReference type="NCBI Taxonomy" id="1450526"/>
    <lineage>
        <taxon>Bacteria</taxon>
        <taxon>Pseudomonadati</taxon>
        <taxon>Bacteroidota</taxon>
        <taxon>Flavobacteriia</taxon>
        <taxon>Flavobacteriales</taxon>
        <taxon>Weeksellaceae</taxon>
        <taxon>Chryseobacterium group</taxon>
        <taxon>Kaistella</taxon>
    </lineage>
</organism>
<accession>A0A246B848</accession>
<dbReference type="NCBIfam" id="TIGR03026">
    <property type="entry name" value="NDP-sugDHase"/>
    <property type="match status" value="1"/>
</dbReference>
<dbReference type="Proteomes" id="UP000197587">
    <property type="component" value="Unassembled WGS sequence"/>
</dbReference>
<reference evidence="7 8" key="2">
    <citation type="submission" date="2017-05" db="EMBL/GenBank/DDBJ databases">
        <title>Genome of Chryseobacterium haifense.</title>
        <authorList>
            <person name="Newman J.D."/>
        </authorList>
    </citation>
    <scope>NUCLEOTIDE SEQUENCE [LARGE SCALE GENOMIC DNA]</scope>
    <source>
        <strain evidence="7 8">DSM 19056</strain>
    </source>
</reference>
<evidence type="ECO:0000313" key="8">
    <source>
        <dbReference type="Proteomes" id="UP000197587"/>
    </source>
</evidence>
<dbReference type="SUPFAM" id="SSF51735">
    <property type="entry name" value="NAD(P)-binding Rossmann-fold domains"/>
    <property type="match status" value="1"/>
</dbReference>
<dbReference type="InterPro" id="IPR014026">
    <property type="entry name" value="UDP-Glc/GDP-Man_DH_dimer"/>
</dbReference>
<keyword evidence="2" id="KW-0560">Oxidoreductase</keyword>
<dbReference type="GO" id="GO:0016628">
    <property type="term" value="F:oxidoreductase activity, acting on the CH-CH group of donors, NAD or NADP as acceptor"/>
    <property type="evidence" value="ECO:0007669"/>
    <property type="project" value="InterPro"/>
</dbReference>
<dbReference type="InterPro" id="IPR036291">
    <property type="entry name" value="NAD(P)-bd_dom_sf"/>
</dbReference>
<sequence>MNIENKYQPQSDNHKSSNKNHQPLATKHRITVIGLGYVGLPLARLFATKFPVVGFDINENRIAELKQGHDSTLEVSDELLKSVLISDEDQKDENTKTQKNGLKVSNELKDISDSNIYIITVPTPVDKNNRPDLTPLYKASETVGKVLKRGDIVIYESTVYPGVTEEECVPVLEKVSGLKFNEDFFAGYSPERINPGDKEHTVEKILKVTAGSTPEVGKIVDDLYQSVITAGTHLAPTIKVAEAAKVIENSQRDINIAFVNELAKIFNLMGINTHDVLKAAGTKWNFLPFKPGLVGGHCIGVDPYYLAQKAQEFGYHPEIILAGRRLNDSMGKYVAEQVVKAMIKKNLNVNGAEVLMLGITFKENCPDVRNTKIVDVIAALEDFGVKVTTYDPWANPAEVQHEYGITSHQSLEPGFERRDLRDETHNHQPQYTNHKYDAVVLGVAHKEFLYLDFDALLKENAVLYDVKGMLKQECERL</sequence>
<dbReference type="GO" id="GO:0000271">
    <property type="term" value="P:polysaccharide biosynthetic process"/>
    <property type="evidence" value="ECO:0007669"/>
    <property type="project" value="InterPro"/>
</dbReference>
<dbReference type="EMBL" id="JASZ02000025">
    <property type="protein sequence ID" value="OWK97549.1"/>
    <property type="molecule type" value="Genomic_DNA"/>
</dbReference>
<dbReference type="PIRSF" id="PIRSF500136">
    <property type="entry name" value="UDP_ManNAc_DH"/>
    <property type="match status" value="1"/>
</dbReference>
<evidence type="ECO:0000256" key="3">
    <source>
        <dbReference type="ARBA" id="ARBA00023027"/>
    </source>
</evidence>
<dbReference type="PANTHER" id="PTHR43491">
    <property type="entry name" value="UDP-N-ACETYL-D-MANNOSAMINE DEHYDROGENASE"/>
    <property type="match status" value="1"/>
</dbReference>
<dbReference type="AlphaFoldDB" id="A0A246B848"/>
<feature type="region of interest" description="Disordered" evidence="5">
    <location>
        <begin position="1"/>
        <end position="24"/>
    </location>
</feature>
<gene>
    <name evidence="7" type="ORF">AP75_10480</name>
</gene>
<reference evidence="7 8" key="1">
    <citation type="submission" date="2014-01" db="EMBL/GenBank/DDBJ databases">
        <authorList>
            <consortium name="Genome Consortium for Active Teaching"/>
            <person name="Sontag T.C."/>
            <person name="Newman J.D."/>
        </authorList>
    </citation>
    <scope>NUCLEOTIDE SEQUENCE [LARGE SCALE GENOMIC DNA]</scope>
    <source>
        <strain evidence="7 8">DSM 19056</strain>
    </source>
</reference>
<feature type="domain" description="UDP-glucose/GDP-mannose dehydrogenase C-terminal" evidence="6">
    <location>
        <begin position="355"/>
        <end position="472"/>
    </location>
</feature>
<dbReference type="SUPFAM" id="SSF52413">
    <property type="entry name" value="UDP-glucose/GDP-mannose dehydrogenase C-terminal domain"/>
    <property type="match status" value="1"/>
</dbReference>
<dbReference type="InterPro" id="IPR001732">
    <property type="entry name" value="UDP-Glc/GDP-Man_DH_N"/>
</dbReference>
<evidence type="ECO:0000256" key="5">
    <source>
        <dbReference type="SAM" id="MobiDB-lite"/>
    </source>
</evidence>
<evidence type="ECO:0000313" key="7">
    <source>
        <dbReference type="EMBL" id="OWK97549.1"/>
    </source>
</evidence>
<evidence type="ECO:0000256" key="1">
    <source>
        <dbReference type="ARBA" id="ARBA00006601"/>
    </source>
</evidence>
<dbReference type="GO" id="GO:0016616">
    <property type="term" value="F:oxidoreductase activity, acting on the CH-OH group of donors, NAD or NADP as acceptor"/>
    <property type="evidence" value="ECO:0007669"/>
    <property type="project" value="InterPro"/>
</dbReference>
<dbReference type="Pfam" id="PF03720">
    <property type="entry name" value="UDPG_MGDP_dh_C"/>
    <property type="match status" value="1"/>
</dbReference>
<dbReference type="SUPFAM" id="SSF48179">
    <property type="entry name" value="6-phosphogluconate dehydrogenase C-terminal domain-like"/>
    <property type="match status" value="1"/>
</dbReference>
<dbReference type="PANTHER" id="PTHR43491:SF2">
    <property type="entry name" value="UDP-N-ACETYL-D-MANNOSAMINE DEHYDROGENASE"/>
    <property type="match status" value="1"/>
</dbReference>
<dbReference type="Pfam" id="PF00984">
    <property type="entry name" value="UDPG_MGDP_dh"/>
    <property type="match status" value="1"/>
</dbReference>
<dbReference type="RefSeq" id="WP_088264599.1">
    <property type="nucleotide sequence ID" value="NZ_JASZ02000025.1"/>
</dbReference>
<dbReference type="PIRSF" id="PIRSF000124">
    <property type="entry name" value="UDPglc_GDPman_dh"/>
    <property type="match status" value="1"/>
</dbReference>
<evidence type="ECO:0000256" key="2">
    <source>
        <dbReference type="ARBA" id="ARBA00023002"/>
    </source>
</evidence>
<protein>
    <submittedName>
        <fullName evidence="7">UDP-N-acetyl-D-galactosamine dehydrogenase</fullName>
    </submittedName>
</protein>
<dbReference type="SMART" id="SM00984">
    <property type="entry name" value="UDPG_MGDP_dh_C"/>
    <property type="match status" value="1"/>
</dbReference>
<dbReference type="InterPro" id="IPR036220">
    <property type="entry name" value="UDP-Glc/GDP-Man_DH_C_sf"/>
</dbReference>
<name>A0A246B848_9FLAO</name>
<keyword evidence="8" id="KW-1185">Reference proteome</keyword>
<dbReference type="InterPro" id="IPR008927">
    <property type="entry name" value="6-PGluconate_DH-like_C_sf"/>
</dbReference>
<comment type="caution">
    <text evidence="7">The sequence shown here is derived from an EMBL/GenBank/DDBJ whole genome shotgun (WGS) entry which is preliminary data.</text>
</comment>
<keyword evidence="3" id="KW-0520">NAD</keyword>
<dbReference type="GO" id="GO:0051287">
    <property type="term" value="F:NAD binding"/>
    <property type="evidence" value="ECO:0007669"/>
    <property type="project" value="InterPro"/>
</dbReference>
<evidence type="ECO:0000259" key="6">
    <source>
        <dbReference type="SMART" id="SM00984"/>
    </source>
</evidence>
<dbReference type="Pfam" id="PF03721">
    <property type="entry name" value="UDPG_MGDP_dh_N"/>
    <property type="match status" value="1"/>
</dbReference>
<dbReference type="InterPro" id="IPR028359">
    <property type="entry name" value="UDP_ManNAc/GlcNAc_DH"/>
</dbReference>
<dbReference type="InterPro" id="IPR017476">
    <property type="entry name" value="UDP-Glc/GDP-Man"/>
</dbReference>
<proteinExistence type="inferred from homology"/>
<comment type="similarity">
    <text evidence="1 4">Belongs to the UDP-glucose/GDP-mannose dehydrogenase family.</text>
</comment>
<dbReference type="Gene3D" id="3.40.50.720">
    <property type="entry name" value="NAD(P)-binding Rossmann-like Domain"/>
    <property type="match status" value="2"/>
</dbReference>